<dbReference type="Proteomes" id="UP000237347">
    <property type="component" value="Unassembled WGS sequence"/>
</dbReference>
<keyword evidence="2" id="KW-1185">Reference proteome</keyword>
<gene>
    <name evidence="1" type="ORF">CFP56_019095</name>
</gene>
<accession>A0AAW0KI45</accession>
<sequence>MGVGGKVHGGGRGLPSWWVWVCWDRALMGLHSTYHTTPHGVTGNPKVGKIWCWNALLAIRLNLWCILD</sequence>
<protein>
    <submittedName>
        <fullName evidence="1">Uncharacterized protein</fullName>
    </submittedName>
</protein>
<name>A0AAW0KI45_QUESU</name>
<dbReference type="AlphaFoldDB" id="A0AAW0KI45"/>
<reference evidence="1 2" key="1">
    <citation type="journal article" date="2018" name="Sci. Data">
        <title>The draft genome sequence of cork oak.</title>
        <authorList>
            <person name="Ramos A.M."/>
            <person name="Usie A."/>
            <person name="Barbosa P."/>
            <person name="Barros P.M."/>
            <person name="Capote T."/>
            <person name="Chaves I."/>
            <person name="Simoes F."/>
            <person name="Abreu I."/>
            <person name="Carrasquinho I."/>
            <person name="Faro C."/>
            <person name="Guimaraes J.B."/>
            <person name="Mendonca D."/>
            <person name="Nobrega F."/>
            <person name="Rodrigues L."/>
            <person name="Saibo N.J.M."/>
            <person name="Varela M.C."/>
            <person name="Egas C."/>
            <person name="Matos J."/>
            <person name="Miguel C.M."/>
            <person name="Oliveira M.M."/>
            <person name="Ricardo C.P."/>
            <person name="Goncalves S."/>
        </authorList>
    </citation>
    <scope>NUCLEOTIDE SEQUENCE [LARGE SCALE GENOMIC DNA]</scope>
    <source>
        <strain evidence="2">cv. HL8</strain>
    </source>
</reference>
<evidence type="ECO:0000313" key="2">
    <source>
        <dbReference type="Proteomes" id="UP000237347"/>
    </source>
</evidence>
<organism evidence="1 2">
    <name type="scientific">Quercus suber</name>
    <name type="common">Cork oak</name>
    <dbReference type="NCBI Taxonomy" id="58331"/>
    <lineage>
        <taxon>Eukaryota</taxon>
        <taxon>Viridiplantae</taxon>
        <taxon>Streptophyta</taxon>
        <taxon>Embryophyta</taxon>
        <taxon>Tracheophyta</taxon>
        <taxon>Spermatophyta</taxon>
        <taxon>Magnoliopsida</taxon>
        <taxon>eudicotyledons</taxon>
        <taxon>Gunneridae</taxon>
        <taxon>Pentapetalae</taxon>
        <taxon>rosids</taxon>
        <taxon>fabids</taxon>
        <taxon>Fagales</taxon>
        <taxon>Fagaceae</taxon>
        <taxon>Quercus</taxon>
    </lineage>
</organism>
<proteinExistence type="predicted"/>
<evidence type="ECO:0000313" key="1">
    <source>
        <dbReference type="EMBL" id="KAK7838809.1"/>
    </source>
</evidence>
<comment type="caution">
    <text evidence="1">The sequence shown here is derived from an EMBL/GenBank/DDBJ whole genome shotgun (WGS) entry which is preliminary data.</text>
</comment>
<dbReference type="EMBL" id="PKMF04000298">
    <property type="protein sequence ID" value="KAK7838809.1"/>
    <property type="molecule type" value="Genomic_DNA"/>
</dbReference>